<dbReference type="KEGG" id="sapo:SAPIO_CDS3798"/>
<dbReference type="PANTHER" id="PTHR45458:SF3">
    <property type="entry name" value="CHAIN DEHYDROGENASE (ATSC), PUTATIVE-RELATED"/>
    <property type="match status" value="1"/>
</dbReference>
<protein>
    <recommendedName>
        <fullName evidence="3">NAD(P)-binding protein</fullName>
    </recommendedName>
</protein>
<dbReference type="Proteomes" id="UP000028545">
    <property type="component" value="Unassembled WGS sequence"/>
</dbReference>
<dbReference type="InterPro" id="IPR036291">
    <property type="entry name" value="NAD(P)-bd_dom_sf"/>
</dbReference>
<gene>
    <name evidence="1" type="ORF">SAPIO_CDS3798</name>
</gene>
<dbReference type="InterPro" id="IPR002347">
    <property type="entry name" value="SDR_fam"/>
</dbReference>
<dbReference type="EMBL" id="JOWA01000089">
    <property type="protein sequence ID" value="KEZ44056.1"/>
    <property type="molecule type" value="Genomic_DNA"/>
</dbReference>
<dbReference type="HOGENOM" id="CLU_010194_9_2_1"/>
<dbReference type="Pfam" id="PF00106">
    <property type="entry name" value="adh_short"/>
    <property type="match status" value="1"/>
</dbReference>
<dbReference type="OMA" id="NTVGNVH"/>
<dbReference type="PRINTS" id="PR00081">
    <property type="entry name" value="GDHRDH"/>
</dbReference>
<dbReference type="VEuPathDB" id="FungiDB:SAPIO_CDS3798"/>
<comment type="caution">
    <text evidence="1">The sequence shown here is derived from an EMBL/GenBank/DDBJ whole genome shotgun (WGS) entry which is preliminary data.</text>
</comment>
<dbReference type="GO" id="GO:0016616">
    <property type="term" value="F:oxidoreductase activity, acting on the CH-OH group of donors, NAD or NADP as acceptor"/>
    <property type="evidence" value="ECO:0007669"/>
    <property type="project" value="TreeGrafter"/>
</dbReference>
<evidence type="ECO:0000313" key="1">
    <source>
        <dbReference type="EMBL" id="KEZ44056.1"/>
    </source>
</evidence>
<organism evidence="1 2">
    <name type="scientific">Pseudallescheria apiosperma</name>
    <name type="common">Scedosporium apiospermum</name>
    <dbReference type="NCBI Taxonomy" id="563466"/>
    <lineage>
        <taxon>Eukaryota</taxon>
        <taxon>Fungi</taxon>
        <taxon>Dikarya</taxon>
        <taxon>Ascomycota</taxon>
        <taxon>Pezizomycotina</taxon>
        <taxon>Sordariomycetes</taxon>
        <taxon>Hypocreomycetidae</taxon>
        <taxon>Microascales</taxon>
        <taxon>Microascaceae</taxon>
        <taxon>Scedosporium</taxon>
    </lineage>
</organism>
<dbReference type="GeneID" id="27722870"/>
<dbReference type="PANTHER" id="PTHR45458">
    <property type="entry name" value="SHORT-CHAIN DEHYDROGENASE/REDUCTASE SDR"/>
    <property type="match status" value="1"/>
</dbReference>
<reference evidence="1 2" key="1">
    <citation type="journal article" date="2014" name="Genome Announc.">
        <title>Draft genome sequence of the pathogenic fungus Scedosporium apiospermum.</title>
        <authorList>
            <person name="Vandeputte P."/>
            <person name="Ghamrawi S."/>
            <person name="Rechenmann M."/>
            <person name="Iltis A."/>
            <person name="Giraud S."/>
            <person name="Fleury M."/>
            <person name="Thornton C."/>
            <person name="Delhaes L."/>
            <person name="Meyer W."/>
            <person name="Papon N."/>
            <person name="Bouchara J.P."/>
        </authorList>
    </citation>
    <scope>NUCLEOTIDE SEQUENCE [LARGE SCALE GENOMIC DNA]</scope>
    <source>
        <strain evidence="1 2">IHEM 14462</strain>
    </source>
</reference>
<dbReference type="SUPFAM" id="SSF51735">
    <property type="entry name" value="NAD(P)-binding Rossmann-fold domains"/>
    <property type="match status" value="1"/>
</dbReference>
<evidence type="ECO:0000313" key="2">
    <source>
        <dbReference type="Proteomes" id="UP000028545"/>
    </source>
</evidence>
<name>A0A084G9P4_PSEDA</name>
<dbReference type="RefSeq" id="XP_016643855.1">
    <property type="nucleotide sequence ID" value="XM_016786512.1"/>
</dbReference>
<proteinExistence type="predicted"/>
<dbReference type="InterPro" id="IPR052184">
    <property type="entry name" value="SDR_enzymes"/>
</dbReference>
<keyword evidence="2" id="KW-1185">Reference proteome</keyword>
<accession>A0A084G9P4</accession>
<dbReference type="Gene3D" id="3.40.50.720">
    <property type="entry name" value="NAD(P)-binding Rossmann-like Domain"/>
    <property type="match status" value="1"/>
</dbReference>
<dbReference type="OrthoDB" id="7289984at2759"/>
<evidence type="ECO:0008006" key="3">
    <source>
        <dbReference type="Google" id="ProtNLM"/>
    </source>
</evidence>
<dbReference type="AlphaFoldDB" id="A0A084G9P4"/>
<sequence>MSTTYLVTGVSGSLGWAFLKHLSNDPNNTVIGLVRNKPGTEKRIAEELSDRKNIQVVEGDITSYESLKKSVDEVSKITGGSLEYLIANAGLVSRWSGNLPIDILSETPEKLEENLLDTFRVNVIGQINLFNSFLPLILKGKTKKVITLGTGLADTNLTAKYNVEVAAPYSISKAGTNMAVAKYHATYGPRGVLFMSISPGFVESGHQDGLTEQEIPYVQRMVASFGEYAPHARKFTPEESVDYMLKVVHDATIEKYGGAAVSHNGDDQWL</sequence>